<evidence type="ECO:0000313" key="1">
    <source>
        <dbReference type="EMBL" id="GAH66567.1"/>
    </source>
</evidence>
<reference evidence="1" key="1">
    <citation type="journal article" date="2014" name="Front. Microbiol.">
        <title>High frequency of phylogenetically diverse reductive dehalogenase-homologous genes in deep subseafloor sedimentary metagenomes.</title>
        <authorList>
            <person name="Kawai M."/>
            <person name="Futagami T."/>
            <person name="Toyoda A."/>
            <person name="Takaki Y."/>
            <person name="Nishi S."/>
            <person name="Hori S."/>
            <person name="Arai W."/>
            <person name="Tsubouchi T."/>
            <person name="Morono Y."/>
            <person name="Uchiyama I."/>
            <person name="Ito T."/>
            <person name="Fujiyama A."/>
            <person name="Inagaki F."/>
            <person name="Takami H."/>
        </authorList>
    </citation>
    <scope>NUCLEOTIDE SEQUENCE</scope>
    <source>
        <strain evidence="1">Expedition CK06-06</strain>
    </source>
</reference>
<dbReference type="GO" id="GO:0016491">
    <property type="term" value="F:oxidoreductase activity"/>
    <property type="evidence" value="ECO:0007669"/>
    <property type="project" value="InterPro"/>
</dbReference>
<proteinExistence type="predicted"/>
<dbReference type="InterPro" id="IPR016162">
    <property type="entry name" value="Ald_DH_N"/>
</dbReference>
<name>X1HB14_9ZZZZ</name>
<dbReference type="Gene3D" id="3.40.605.10">
    <property type="entry name" value="Aldehyde Dehydrogenase, Chain A, domain 1"/>
    <property type="match status" value="1"/>
</dbReference>
<dbReference type="AlphaFoldDB" id="X1HB14"/>
<feature type="non-terminal residue" evidence="1">
    <location>
        <position position="43"/>
    </location>
</feature>
<dbReference type="EMBL" id="BARU01025449">
    <property type="protein sequence ID" value="GAH66567.1"/>
    <property type="molecule type" value="Genomic_DNA"/>
</dbReference>
<comment type="caution">
    <text evidence="1">The sequence shown here is derived from an EMBL/GenBank/DDBJ whole genome shotgun (WGS) entry which is preliminary data.</text>
</comment>
<organism evidence="1">
    <name type="scientific">marine sediment metagenome</name>
    <dbReference type="NCBI Taxonomy" id="412755"/>
    <lineage>
        <taxon>unclassified sequences</taxon>
        <taxon>metagenomes</taxon>
        <taxon>ecological metagenomes</taxon>
    </lineage>
</organism>
<gene>
    <name evidence="1" type="ORF">S03H2_41001</name>
</gene>
<sequence>MSMRENILKIARQAKDASSILAGVSAQTKNRALRAMARAMRKN</sequence>
<accession>X1HB14</accession>
<protein>
    <submittedName>
        <fullName evidence="1">Uncharacterized protein</fullName>
    </submittedName>
</protein>